<protein>
    <submittedName>
        <fullName evidence="2">Uncharacterized protein</fullName>
    </submittedName>
</protein>
<keyword evidence="1" id="KW-1133">Transmembrane helix</keyword>
<reference evidence="2 3" key="1">
    <citation type="journal article" date="2014" name="Int. J. Syst. Evol. Microbiol.">
        <title>Complete genome sequence of Corynebacterium casei LMG S-19264T (=DSM 44701T), isolated from a smear-ripened cheese.</title>
        <authorList>
            <consortium name="US DOE Joint Genome Institute (JGI-PGF)"/>
            <person name="Walter F."/>
            <person name="Albersmeier A."/>
            <person name="Kalinowski J."/>
            <person name="Ruckert C."/>
        </authorList>
    </citation>
    <scope>NUCLEOTIDE SEQUENCE [LARGE SCALE GENOMIC DNA]</scope>
    <source>
        <strain evidence="2 3">JCM 4677</strain>
    </source>
</reference>
<proteinExistence type="predicted"/>
<keyword evidence="3" id="KW-1185">Reference proteome</keyword>
<dbReference type="Proteomes" id="UP000516444">
    <property type="component" value="Chromosome"/>
</dbReference>
<accession>A0A7G1P3W4</accession>
<feature type="transmembrane region" description="Helical" evidence="1">
    <location>
        <begin position="12"/>
        <end position="40"/>
    </location>
</feature>
<dbReference type="AlphaFoldDB" id="A0A7G1P3W4"/>
<organism evidence="2 3">
    <name type="scientific">Streptomyces aurantiacus</name>
    <dbReference type="NCBI Taxonomy" id="47760"/>
    <lineage>
        <taxon>Bacteria</taxon>
        <taxon>Bacillati</taxon>
        <taxon>Actinomycetota</taxon>
        <taxon>Actinomycetes</taxon>
        <taxon>Kitasatosporales</taxon>
        <taxon>Streptomycetaceae</taxon>
        <taxon>Streptomyces</taxon>
        <taxon>Streptomyces aurantiacus group</taxon>
    </lineage>
</organism>
<dbReference type="EMBL" id="AP023440">
    <property type="protein sequence ID" value="BCL29939.1"/>
    <property type="molecule type" value="Genomic_DNA"/>
</dbReference>
<keyword evidence="1" id="KW-0812">Transmembrane</keyword>
<dbReference type="KEGG" id="sgm:GCM10017557_47980"/>
<name>A0A7G1P3W4_9ACTN</name>
<evidence type="ECO:0000256" key="1">
    <source>
        <dbReference type="SAM" id="Phobius"/>
    </source>
</evidence>
<feature type="transmembrane region" description="Helical" evidence="1">
    <location>
        <begin position="52"/>
        <end position="73"/>
    </location>
</feature>
<sequence>MPPNQSPPTSSVVTRLGGGVVAAARLCVIVPAVFILVYFLLAVVSPQSFVHVWVWTERAVVSAGILGVFWIFIRHPWHSRRPEGLTHALLVSVALLLPALVTGFWPAVIGAFVTPVLVAGSVLVERFRHA</sequence>
<evidence type="ECO:0000313" key="3">
    <source>
        <dbReference type="Proteomes" id="UP000516444"/>
    </source>
</evidence>
<feature type="transmembrane region" description="Helical" evidence="1">
    <location>
        <begin position="107"/>
        <end position="124"/>
    </location>
</feature>
<evidence type="ECO:0000313" key="2">
    <source>
        <dbReference type="EMBL" id="BCL29939.1"/>
    </source>
</evidence>
<dbReference type="OrthoDB" id="4220072at2"/>
<gene>
    <name evidence="2" type="ORF">GCM10017557_47980</name>
</gene>
<dbReference type="RefSeq" id="WP_157871203.1">
    <property type="nucleotide sequence ID" value="NZ_AP023440.1"/>
</dbReference>
<keyword evidence="1" id="KW-0472">Membrane</keyword>